<evidence type="ECO:0000313" key="2">
    <source>
        <dbReference type="EMBL" id="CAK0751767.1"/>
    </source>
</evidence>
<proteinExistence type="predicted"/>
<comment type="caution">
    <text evidence="2">The sequence shown here is derived from an EMBL/GenBank/DDBJ whole genome shotgun (WGS) entry which is preliminary data.</text>
</comment>
<feature type="compositionally biased region" description="Low complexity" evidence="1">
    <location>
        <begin position="467"/>
        <end position="484"/>
    </location>
</feature>
<name>A0AAV1HVX0_9CHLO</name>
<organism evidence="2 3">
    <name type="scientific">Coccomyxa viridis</name>
    <dbReference type="NCBI Taxonomy" id="1274662"/>
    <lineage>
        <taxon>Eukaryota</taxon>
        <taxon>Viridiplantae</taxon>
        <taxon>Chlorophyta</taxon>
        <taxon>core chlorophytes</taxon>
        <taxon>Trebouxiophyceae</taxon>
        <taxon>Trebouxiophyceae incertae sedis</taxon>
        <taxon>Coccomyxaceae</taxon>
        <taxon>Coccomyxa</taxon>
    </lineage>
</organism>
<evidence type="ECO:0000313" key="3">
    <source>
        <dbReference type="Proteomes" id="UP001314263"/>
    </source>
</evidence>
<evidence type="ECO:0000256" key="1">
    <source>
        <dbReference type="SAM" id="MobiDB-lite"/>
    </source>
</evidence>
<dbReference type="EMBL" id="CAUYUE010000003">
    <property type="protein sequence ID" value="CAK0751767.1"/>
    <property type="molecule type" value="Genomic_DNA"/>
</dbReference>
<dbReference type="AlphaFoldDB" id="A0AAV1HVX0"/>
<protein>
    <submittedName>
        <fullName evidence="2">Uncharacterized protein</fullName>
    </submittedName>
</protein>
<keyword evidence="3" id="KW-1185">Reference proteome</keyword>
<feature type="compositionally biased region" description="Low complexity" evidence="1">
    <location>
        <begin position="334"/>
        <end position="346"/>
    </location>
</feature>
<sequence>MGARGGQAPVPTLLGTQGRMPFHEDMPECPLLTSSFASPAEMRGGSYAHPIRAYKLGKGKNSYNMLHVQITDTSDPTRRLEPLHTAKACQESENAAIFEAQMPYGIRMKLVFHMVYSASAEVFHYNEQDLYQWRMVCRGQCLQQCQGPILKPISRMGRQAMHSNVPRHIRQGAPTDLTRSKDPRFMYVSIDEASSHVGSLHSTFFRLIVGAYDFETGRLLGTSCSAPIAMCSNNDVPKKAPYIPIEIPVASGWPQWRLCPQGGAPSGPMSTDLPPVCTAAPAATQRATAGASAAQHAQSSGMTVLAATAATQQQLAAGVPAPQRKAQRSGGQLSGSPGRSASPRSATSMAYLGQPGTLAPSRPRHQQHSPLSKAPQEWEDDSRACSRFASDPCYERLMSIVEAADAIAQQAEATALADAAAQQAEASLLAGEAAQRAESLTATDSADSHVPAGAVCQQAEPSMLGHAAAQQAEDPEPASAAPQQSGALIQANTIAAGATEDHHQHSAAAQPNDAGAQPVKACSSSSSEPGLPNRAWPGTVPTTRAKRMRLLSALATEPDHVQLLDN</sequence>
<reference evidence="2 3" key="1">
    <citation type="submission" date="2023-10" db="EMBL/GenBank/DDBJ databases">
        <authorList>
            <person name="Maclean D."/>
            <person name="Macfadyen A."/>
        </authorList>
    </citation>
    <scope>NUCLEOTIDE SEQUENCE [LARGE SCALE GENOMIC DNA]</scope>
</reference>
<dbReference type="Proteomes" id="UP001314263">
    <property type="component" value="Unassembled WGS sequence"/>
</dbReference>
<feature type="region of interest" description="Disordered" evidence="1">
    <location>
        <begin position="498"/>
        <end position="542"/>
    </location>
</feature>
<feature type="region of interest" description="Disordered" evidence="1">
    <location>
        <begin position="315"/>
        <end position="383"/>
    </location>
</feature>
<gene>
    <name evidence="2" type="ORF">CVIRNUC_002093</name>
</gene>
<feature type="region of interest" description="Disordered" evidence="1">
    <location>
        <begin position="462"/>
        <end position="484"/>
    </location>
</feature>
<accession>A0AAV1HVX0</accession>